<dbReference type="InterPro" id="IPR035985">
    <property type="entry name" value="Ubiquitin-activating_enz"/>
</dbReference>
<dbReference type="GO" id="GO:0061503">
    <property type="term" value="F:tRNA threonylcarbamoyladenosine dehydratase"/>
    <property type="evidence" value="ECO:0007669"/>
    <property type="project" value="TreeGrafter"/>
</dbReference>
<protein>
    <recommendedName>
        <fullName evidence="1">THIF-type NAD/FAD binding fold domain-containing protein</fullName>
    </recommendedName>
</protein>
<proteinExistence type="predicted"/>
<sequence length="510" mass="56972">MVARSSVSRITLGVDFGYALLRIREADRRALEKFIFQRYPDREWGTFFRFGWRKTSWGLALSYLDGLWPGAGDLDRQTPLTTFKDQYSLRALQSAESAKELGVGVVHSHPEGYGTYPSPLDDDMDEYFAKEFAARTNGAPYLSFILQRSEASGLTFSGRVYYRGTWLPLVDMLTVGSSIERIRSELLPHQDDSANGEESTSRRLEQLIGAPSVTRLRRSVIGVVGCSGTGSPATHVLTRARAGELVLVEPQRVANSNHERFHGLYRKHLESSPLPFKVDVLDELVRAIDPTTAVTGLVGNILHENALDELLRCDIVLGCTDSLHGRVAFSDFSRHYLLPCLDVGVGMDGKSGRITEQLIEFTLYSPDLPCAFCQGRIDAAGLSYELMSDEERATREEQAREAVKRGDDPDQYWRGNQRQLHTVGYLTSTAGSMAAGYAMGMLTGAFEMPHSTMQFDIGQQRFGFVAEPRSQRALCNCSKHVGWGDAARPFRNVGLPRHWEKRAFLKVKRS</sequence>
<organism evidence="2 3">
    <name type="scientific">Lacipirellula parvula</name>
    <dbReference type="NCBI Taxonomy" id="2650471"/>
    <lineage>
        <taxon>Bacteria</taxon>
        <taxon>Pseudomonadati</taxon>
        <taxon>Planctomycetota</taxon>
        <taxon>Planctomycetia</taxon>
        <taxon>Pirellulales</taxon>
        <taxon>Lacipirellulaceae</taxon>
        <taxon>Lacipirellula</taxon>
    </lineage>
</organism>
<evidence type="ECO:0000313" key="2">
    <source>
        <dbReference type="EMBL" id="BBO34174.1"/>
    </source>
</evidence>
<feature type="domain" description="THIF-type NAD/FAD binding fold" evidence="1">
    <location>
        <begin position="202"/>
        <end position="476"/>
    </location>
</feature>
<dbReference type="InterPro" id="IPR045886">
    <property type="entry name" value="ThiF/MoeB/HesA"/>
</dbReference>
<dbReference type="Proteomes" id="UP000326837">
    <property type="component" value="Chromosome"/>
</dbReference>
<dbReference type="RefSeq" id="WP_152099801.1">
    <property type="nucleotide sequence ID" value="NZ_AP021861.1"/>
</dbReference>
<dbReference type="PANTHER" id="PTHR43267:SF2">
    <property type="entry name" value="TRNA THREONYLCARBAMOYLADENOSINE DEHYDRATASE 1-RELATED"/>
    <property type="match status" value="1"/>
</dbReference>
<dbReference type="AlphaFoldDB" id="A0A5K7XBJ4"/>
<name>A0A5K7XBJ4_9BACT</name>
<dbReference type="SUPFAM" id="SSF69572">
    <property type="entry name" value="Activating enzymes of the ubiquitin-like proteins"/>
    <property type="match status" value="1"/>
</dbReference>
<evidence type="ECO:0000313" key="3">
    <source>
        <dbReference type="Proteomes" id="UP000326837"/>
    </source>
</evidence>
<dbReference type="GO" id="GO:0008641">
    <property type="term" value="F:ubiquitin-like modifier activating enzyme activity"/>
    <property type="evidence" value="ECO:0007669"/>
    <property type="project" value="InterPro"/>
</dbReference>
<dbReference type="PANTHER" id="PTHR43267">
    <property type="entry name" value="TRNA THREONYLCARBAMOYLADENOSINE DEHYDRATASE"/>
    <property type="match status" value="1"/>
</dbReference>
<accession>A0A5K7XBJ4</accession>
<keyword evidence="3" id="KW-1185">Reference proteome</keyword>
<dbReference type="KEGG" id="lpav:PLANPX_3786"/>
<reference evidence="3" key="1">
    <citation type="submission" date="2019-10" db="EMBL/GenBank/DDBJ databases">
        <title>Lacipirellula parvula gen. nov., sp. nov., representing a lineage of planctomycetes widespread in freshwater anoxic habitats, and description of the family Lacipirellulaceae.</title>
        <authorList>
            <person name="Dedysh S.N."/>
            <person name="Kulichevskaya I.S."/>
            <person name="Beletsky A.V."/>
            <person name="Rakitin A.L."/>
            <person name="Mardanov A.V."/>
            <person name="Ivanova A.A."/>
            <person name="Saltykova V.X."/>
            <person name="Rijpstra W.I.C."/>
            <person name="Sinninghe Damste J.S."/>
            <person name="Ravin N.V."/>
        </authorList>
    </citation>
    <scope>NUCLEOTIDE SEQUENCE [LARGE SCALE GENOMIC DNA]</scope>
    <source>
        <strain evidence="3">PX69</strain>
    </source>
</reference>
<gene>
    <name evidence="2" type="ORF">PLANPX_3786</name>
</gene>
<dbReference type="Pfam" id="PF00899">
    <property type="entry name" value="ThiF"/>
    <property type="match status" value="1"/>
</dbReference>
<evidence type="ECO:0000259" key="1">
    <source>
        <dbReference type="Pfam" id="PF00899"/>
    </source>
</evidence>
<dbReference type="Gene3D" id="3.40.50.720">
    <property type="entry name" value="NAD(P)-binding Rossmann-like Domain"/>
    <property type="match status" value="1"/>
</dbReference>
<dbReference type="GO" id="GO:0061504">
    <property type="term" value="P:cyclic threonylcarbamoyladenosine biosynthetic process"/>
    <property type="evidence" value="ECO:0007669"/>
    <property type="project" value="TreeGrafter"/>
</dbReference>
<dbReference type="InterPro" id="IPR000594">
    <property type="entry name" value="ThiF_NAD_FAD-bd"/>
</dbReference>
<dbReference type="EMBL" id="AP021861">
    <property type="protein sequence ID" value="BBO34174.1"/>
    <property type="molecule type" value="Genomic_DNA"/>
</dbReference>